<keyword evidence="2" id="KW-1185">Reference proteome</keyword>
<name>A0A0V0RGD6_9BILA</name>
<evidence type="ECO:0000313" key="1">
    <source>
        <dbReference type="EMBL" id="KRX13522.1"/>
    </source>
</evidence>
<evidence type="ECO:0000313" key="2">
    <source>
        <dbReference type="Proteomes" id="UP000054630"/>
    </source>
</evidence>
<protein>
    <submittedName>
        <fullName evidence="1">Uncharacterized protein</fullName>
    </submittedName>
</protein>
<organism evidence="1 2">
    <name type="scientific">Trichinella nelsoni</name>
    <dbReference type="NCBI Taxonomy" id="6336"/>
    <lineage>
        <taxon>Eukaryota</taxon>
        <taxon>Metazoa</taxon>
        <taxon>Ecdysozoa</taxon>
        <taxon>Nematoda</taxon>
        <taxon>Enoplea</taxon>
        <taxon>Dorylaimia</taxon>
        <taxon>Trichinellida</taxon>
        <taxon>Trichinellidae</taxon>
        <taxon>Trichinella</taxon>
    </lineage>
</organism>
<proteinExistence type="predicted"/>
<dbReference type="Proteomes" id="UP000054630">
    <property type="component" value="Unassembled WGS sequence"/>
</dbReference>
<accession>A0A0V0RGD6</accession>
<sequence length="143" mass="17303">MHFSQPDKICSDDQTQRKSMCNILDQQRLNWTLQGDLTKPTHFFGQFYYQQGLLSFVANFSVHILELCKLRLYGFYLVNFRKLTISVDQIEHHMWIFVEKSETYPLIHFYIRWIILLIVVEEEIDENLCTRVLFKADYTRTRK</sequence>
<reference evidence="1 2" key="1">
    <citation type="submission" date="2015-01" db="EMBL/GenBank/DDBJ databases">
        <title>Evolution of Trichinella species and genotypes.</title>
        <authorList>
            <person name="Korhonen P.K."/>
            <person name="Edoardo P."/>
            <person name="Giuseppe L.R."/>
            <person name="Gasser R.B."/>
        </authorList>
    </citation>
    <scope>NUCLEOTIDE SEQUENCE [LARGE SCALE GENOMIC DNA]</scope>
    <source>
        <strain evidence="1">ISS37</strain>
    </source>
</reference>
<comment type="caution">
    <text evidence="1">The sequence shown here is derived from an EMBL/GenBank/DDBJ whole genome shotgun (WGS) entry which is preliminary data.</text>
</comment>
<dbReference type="EMBL" id="JYDL01000196">
    <property type="protein sequence ID" value="KRX13522.1"/>
    <property type="molecule type" value="Genomic_DNA"/>
</dbReference>
<dbReference type="AlphaFoldDB" id="A0A0V0RGD6"/>
<gene>
    <name evidence="1" type="ORF">T07_10162</name>
</gene>